<gene>
    <name evidence="1" type="ORF">BXY45_11271</name>
</gene>
<evidence type="ECO:0000313" key="1">
    <source>
        <dbReference type="EMBL" id="PWJ53501.1"/>
    </source>
</evidence>
<dbReference type="Gene3D" id="1.10.10.10">
    <property type="entry name" value="Winged helix-like DNA-binding domain superfamily/Winged helix DNA-binding domain"/>
    <property type="match status" value="1"/>
</dbReference>
<dbReference type="EMBL" id="QGDQ01000012">
    <property type="protein sequence ID" value="PWJ53501.1"/>
    <property type="molecule type" value="Genomic_DNA"/>
</dbReference>
<organism evidence="1 2">
    <name type="scientific">Quadrisphaera granulorum</name>
    <dbReference type="NCBI Taxonomy" id="317664"/>
    <lineage>
        <taxon>Bacteria</taxon>
        <taxon>Bacillati</taxon>
        <taxon>Actinomycetota</taxon>
        <taxon>Actinomycetes</taxon>
        <taxon>Kineosporiales</taxon>
        <taxon>Kineosporiaceae</taxon>
        <taxon>Quadrisphaera</taxon>
    </lineage>
</organism>
<dbReference type="InterPro" id="IPR036388">
    <property type="entry name" value="WH-like_DNA-bd_sf"/>
</dbReference>
<sequence length="171" mass="18818">MVLGVIAHRQPIGGYGVEAVLREWAVERWTTIAPASIYQQLKTLESAGSIHRTSGDGSRAALFTCTDDGWEELRRLCRSLLDDDVRPLGLVPLLHFTPVLPTAELVAGLERRINHIDAALAHEEDVLALAGSRGPAHVVEIFRLTVHALRAERTWSQEFIGRLRAGERAGS</sequence>
<dbReference type="Proteomes" id="UP000245469">
    <property type="component" value="Unassembled WGS sequence"/>
</dbReference>
<dbReference type="InterPro" id="IPR036390">
    <property type="entry name" value="WH_DNA-bd_sf"/>
</dbReference>
<dbReference type="GO" id="GO:0003677">
    <property type="term" value="F:DNA binding"/>
    <property type="evidence" value="ECO:0007669"/>
    <property type="project" value="UniProtKB-KW"/>
</dbReference>
<evidence type="ECO:0000313" key="2">
    <source>
        <dbReference type="Proteomes" id="UP000245469"/>
    </source>
</evidence>
<accession>A0A316A6J7</accession>
<proteinExistence type="predicted"/>
<dbReference type="SUPFAM" id="SSF46785">
    <property type="entry name" value="Winged helix' DNA-binding domain"/>
    <property type="match status" value="1"/>
</dbReference>
<reference evidence="1 2" key="1">
    <citation type="submission" date="2018-03" db="EMBL/GenBank/DDBJ databases">
        <title>Genomic Encyclopedia of Archaeal and Bacterial Type Strains, Phase II (KMG-II): from individual species to whole genera.</title>
        <authorList>
            <person name="Goeker M."/>
        </authorList>
    </citation>
    <scope>NUCLEOTIDE SEQUENCE [LARGE SCALE GENOMIC DNA]</scope>
    <source>
        <strain evidence="1 2">DSM 44889</strain>
    </source>
</reference>
<protein>
    <submittedName>
        <fullName evidence="1">DNA-binding PadR family transcriptional regulator</fullName>
    </submittedName>
</protein>
<name>A0A316A6J7_9ACTN</name>
<keyword evidence="1" id="KW-0238">DNA-binding</keyword>
<comment type="caution">
    <text evidence="1">The sequence shown here is derived from an EMBL/GenBank/DDBJ whole genome shotgun (WGS) entry which is preliminary data.</text>
</comment>
<keyword evidence="2" id="KW-1185">Reference proteome</keyword>
<dbReference type="AlphaFoldDB" id="A0A316A6J7"/>